<keyword evidence="3" id="KW-1185">Reference proteome</keyword>
<protein>
    <recommendedName>
        <fullName evidence="1">Arrestin C-terminal-like domain-containing protein</fullName>
    </recommendedName>
</protein>
<name>A0A137PHC7_CONC2</name>
<dbReference type="Pfam" id="PF02752">
    <property type="entry name" value="Arrestin_C"/>
    <property type="match status" value="2"/>
</dbReference>
<dbReference type="GO" id="GO:0070086">
    <property type="term" value="P:ubiquitin-dependent endocytosis"/>
    <property type="evidence" value="ECO:0007669"/>
    <property type="project" value="TreeGrafter"/>
</dbReference>
<evidence type="ECO:0000259" key="1">
    <source>
        <dbReference type="Pfam" id="PF02752"/>
    </source>
</evidence>
<feature type="domain" description="Arrestin C-terminal-like" evidence="1">
    <location>
        <begin position="46"/>
        <end position="152"/>
    </location>
</feature>
<gene>
    <name evidence="2" type="ORF">CONCODRAFT_158424</name>
</gene>
<dbReference type="InterPro" id="IPR011022">
    <property type="entry name" value="Arrestin_C-like"/>
</dbReference>
<dbReference type="GO" id="GO:0031625">
    <property type="term" value="F:ubiquitin protein ligase binding"/>
    <property type="evidence" value="ECO:0007669"/>
    <property type="project" value="TreeGrafter"/>
</dbReference>
<accession>A0A137PHC7</accession>
<dbReference type="GO" id="GO:0030674">
    <property type="term" value="F:protein-macromolecule adaptor activity"/>
    <property type="evidence" value="ECO:0007669"/>
    <property type="project" value="TreeGrafter"/>
</dbReference>
<dbReference type="PANTHER" id="PTHR11188:SF17">
    <property type="entry name" value="FI21816P1"/>
    <property type="match status" value="1"/>
</dbReference>
<dbReference type="InterPro" id="IPR050357">
    <property type="entry name" value="Arrestin_domain-protein"/>
</dbReference>
<reference evidence="2 3" key="1">
    <citation type="journal article" date="2015" name="Genome Biol. Evol.">
        <title>Phylogenomic analyses indicate that early fungi evolved digesting cell walls of algal ancestors of land plants.</title>
        <authorList>
            <person name="Chang Y."/>
            <person name="Wang S."/>
            <person name="Sekimoto S."/>
            <person name="Aerts A.L."/>
            <person name="Choi C."/>
            <person name="Clum A."/>
            <person name="LaButti K.M."/>
            <person name="Lindquist E.A."/>
            <person name="Yee Ngan C."/>
            <person name="Ohm R.A."/>
            <person name="Salamov A.A."/>
            <person name="Grigoriev I.V."/>
            <person name="Spatafora J.W."/>
            <person name="Berbee M.L."/>
        </authorList>
    </citation>
    <scope>NUCLEOTIDE SEQUENCE [LARGE SCALE GENOMIC DNA]</scope>
    <source>
        <strain evidence="2 3">NRRL 28638</strain>
    </source>
</reference>
<dbReference type="InterPro" id="IPR014752">
    <property type="entry name" value="Arrestin-like_C"/>
</dbReference>
<dbReference type="AlphaFoldDB" id="A0A137PHC7"/>
<feature type="domain" description="Arrestin C-terminal-like" evidence="1">
    <location>
        <begin position="174"/>
        <end position="310"/>
    </location>
</feature>
<dbReference type="OrthoDB" id="2333384at2759"/>
<dbReference type="GO" id="GO:0005886">
    <property type="term" value="C:plasma membrane"/>
    <property type="evidence" value="ECO:0007669"/>
    <property type="project" value="TreeGrafter"/>
</dbReference>
<evidence type="ECO:0000313" key="3">
    <source>
        <dbReference type="Proteomes" id="UP000070444"/>
    </source>
</evidence>
<organism evidence="2 3">
    <name type="scientific">Conidiobolus coronatus (strain ATCC 28846 / CBS 209.66 / NRRL 28638)</name>
    <name type="common">Delacroixia coronata</name>
    <dbReference type="NCBI Taxonomy" id="796925"/>
    <lineage>
        <taxon>Eukaryota</taxon>
        <taxon>Fungi</taxon>
        <taxon>Fungi incertae sedis</taxon>
        <taxon>Zoopagomycota</taxon>
        <taxon>Entomophthoromycotina</taxon>
        <taxon>Entomophthoromycetes</taxon>
        <taxon>Entomophthorales</taxon>
        <taxon>Ancylistaceae</taxon>
        <taxon>Conidiobolus</taxon>
    </lineage>
</organism>
<sequence length="345" mass="38477">MIKDIKGLITALKPQAIKADLELLTEGIMVPEATEDLSTFSIQGGLKLTLSAKKSISSIIIQFLGSYQNLKQQNKQCEKGSTLIENQLELMENTLDFKQGTSVLEFELALPRSLPSTISSDAIKINYTISAVINVEGEASPLICQLPVRVTNNYLVPYLNDLLDTYSHTGNIQSKINYSLNFTKRVFNMGESVNFNVDLDTTQDIKVNSLTVSLLQRETITNFEEPNNTTNVINSTLNRDIRILCTTNCSTHPNQFIIPLKQKLNKRTLVPSINTKEFEVSHQIQLLINYSVQGQTPQIRFVKVPIAIQSCDSDAFSLSALPKYSQFDLNSVLIPIGELPPVYCN</sequence>
<dbReference type="Proteomes" id="UP000070444">
    <property type="component" value="Unassembled WGS sequence"/>
</dbReference>
<proteinExistence type="predicted"/>
<dbReference type="SUPFAM" id="SSF81296">
    <property type="entry name" value="E set domains"/>
    <property type="match status" value="2"/>
</dbReference>
<dbReference type="EMBL" id="KQ964425">
    <property type="protein sequence ID" value="KXN74331.1"/>
    <property type="molecule type" value="Genomic_DNA"/>
</dbReference>
<dbReference type="PANTHER" id="PTHR11188">
    <property type="entry name" value="ARRESTIN DOMAIN CONTAINING PROTEIN"/>
    <property type="match status" value="1"/>
</dbReference>
<dbReference type="GO" id="GO:0005829">
    <property type="term" value="C:cytosol"/>
    <property type="evidence" value="ECO:0007669"/>
    <property type="project" value="TreeGrafter"/>
</dbReference>
<dbReference type="InterPro" id="IPR014756">
    <property type="entry name" value="Ig_E-set"/>
</dbReference>
<dbReference type="Gene3D" id="2.60.40.640">
    <property type="match status" value="2"/>
</dbReference>
<evidence type="ECO:0000313" key="2">
    <source>
        <dbReference type="EMBL" id="KXN74331.1"/>
    </source>
</evidence>